<protein>
    <submittedName>
        <fullName evidence="2">Uncharacterized protein</fullName>
    </submittedName>
</protein>
<dbReference type="PANTHER" id="PTHR11360:SF303">
    <property type="entry name" value="MAJOR FACILITATOR SUPERFAMILY (MFS) PROFILE DOMAIN-CONTAINING PROTEIN"/>
    <property type="match status" value="1"/>
</dbReference>
<keyword evidence="3" id="KW-1185">Reference proteome</keyword>
<proteinExistence type="predicted"/>
<feature type="transmembrane region" description="Helical" evidence="1">
    <location>
        <begin position="380"/>
        <end position="403"/>
    </location>
</feature>
<organism evidence="2 3">
    <name type="scientific">Oedothorax gibbosus</name>
    <dbReference type="NCBI Taxonomy" id="931172"/>
    <lineage>
        <taxon>Eukaryota</taxon>
        <taxon>Metazoa</taxon>
        <taxon>Ecdysozoa</taxon>
        <taxon>Arthropoda</taxon>
        <taxon>Chelicerata</taxon>
        <taxon>Arachnida</taxon>
        <taxon>Araneae</taxon>
        <taxon>Araneomorphae</taxon>
        <taxon>Entelegynae</taxon>
        <taxon>Araneoidea</taxon>
        <taxon>Linyphiidae</taxon>
        <taxon>Erigoninae</taxon>
        <taxon>Oedothorax</taxon>
    </lineage>
</organism>
<evidence type="ECO:0000313" key="2">
    <source>
        <dbReference type="EMBL" id="KAG8200640.1"/>
    </source>
</evidence>
<evidence type="ECO:0000256" key="1">
    <source>
        <dbReference type="SAM" id="Phobius"/>
    </source>
</evidence>
<dbReference type="GO" id="GO:0008028">
    <property type="term" value="F:monocarboxylic acid transmembrane transporter activity"/>
    <property type="evidence" value="ECO:0007669"/>
    <property type="project" value="TreeGrafter"/>
</dbReference>
<keyword evidence="1" id="KW-0812">Transmembrane</keyword>
<dbReference type="SUPFAM" id="SSF103473">
    <property type="entry name" value="MFS general substrate transporter"/>
    <property type="match status" value="1"/>
</dbReference>
<feature type="transmembrane region" description="Helical" evidence="1">
    <location>
        <begin position="537"/>
        <end position="555"/>
    </location>
</feature>
<feature type="transmembrane region" description="Helical" evidence="1">
    <location>
        <begin position="12"/>
        <end position="40"/>
    </location>
</feature>
<dbReference type="Proteomes" id="UP000827092">
    <property type="component" value="Unassembled WGS sequence"/>
</dbReference>
<keyword evidence="1" id="KW-1133">Transmembrane helix</keyword>
<dbReference type="InterPro" id="IPR036259">
    <property type="entry name" value="MFS_trans_sf"/>
</dbReference>
<dbReference type="InterPro" id="IPR011701">
    <property type="entry name" value="MFS"/>
</dbReference>
<keyword evidence="1" id="KW-0472">Membrane</keyword>
<dbReference type="Gene3D" id="1.20.1250.20">
    <property type="entry name" value="MFS general substrate transporter like domains"/>
    <property type="match status" value="2"/>
</dbReference>
<name>A0AAV6VVI8_9ARAC</name>
<comment type="caution">
    <text evidence="2">The sequence shown here is derived from an EMBL/GenBank/DDBJ whole genome shotgun (WGS) entry which is preliminary data.</text>
</comment>
<gene>
    <name evidence="2" type="ORF">JTE90_022262</name>
</gene>
<feature type="transmembrane region" description="Helical" evidence="1">
    <location>
        <begin position="141"/>
        <end position="162"/>
    </location>
</feature>
<feature type="transmembrane region" description="Helical" evidence="1">
    <location>
        <begin position="469"/>
        <end position="493"/>
    </location>
</feature>
<reference evidence="2 3" key="1">
    <citation type="journal article" date="2022" name="Nat. Ecol. Evol.">
        <title>A masculinizing supergene underlies an exaggerated male reproductive morph in a spider.</title>
        <authorList>
            <person name="Hendrickx F."/>
            <person name="De Corte Z."/>
            <person name="Sonet G."/>
            <person name="Van Belleghem S.M."/>
            <person name="Kostlbacher S."/>
            <person name="Vangestel C."/>
        </authorList>
    </citation>
    <scope>NUCLEOTIDE SEQUENCE [LARGE SCALE GENOMIC DNA]</scope>
    <source>
        <strain evidence="2">W744_W776</strain>
    </source>
</reference>
<feature type="transmembrane region" description="Helical" evidence="1">
    <location>
        <begin position="81"/>
        <end position="101"/>
    </location>
</feature>
<feature type="transmembrane region" description="Helical" evidence="1">
    <location>
        <begin position="107"/>
        <end position="129"/>
    </location>
</feature>
<feature type="transmembrane region" description="Helical" evidence="1">
    <location>
        <begin position="505"/>
        <end position="525"/>
    </location>
</feature>
<dbReference type="PANTHER" id="PTHR11360">
    <property type="entry name" value="MONOCARBOXYLATE TRANSPORTER"/>
    <property type="match status" value="1"/>
</dbReference>
<dbReference type="Pfam" id="PF07690">
    <property type="entry name" value="MFS_1"/>
    <property type="match status" value="1"/>
</dbReference>
<evidence type="ECO:0000313" key="3">
    <source>
        <dbReference type="Proteomes" id="UP000827092"/>
    </source>
</evidence>
<accession>A0AAV6VVI8</accession>
<dbReference type="InterPro" id="IPR050327">
    <property type="entry name" value="Proton-linked_MCT"/>
</dbReference>
<dbReference type="AlphaFoldDB" id="A0AAV6VVI8"/>
<feature type="transmembrane region" description="Helical" evidence="1">
    <location>
        <begin position="168"/>
        <end position="188"/>
    </location>
</feature>
<feature type="transmembrane region" description="Helical" evidence="1">
    <location>
        <begin position="418"/>
        <end position="437"/>
    </location>
</feature>
<feature type="transmembrane region" description="Helical" evidence="1">
    <location>
        <begin position="444"/>
        <end position="463"/>
    </location>
</feature>
<dbReference type="EMBL" id="JAFNEN010000014">
    <property type="protein sequence ID" value="KAG8200640.1"/>
    <property type="molecule type" value="Genomic_DNA"/>
</dbReference>
<sequence>MVSLEEPDTGRAWVVAFAACIINMILSGISRMIGILYVAVIDTYGVTRAEATLPFTVRNSIRSLSGPLVGILGQRFGIKKVTLFGGIVAAAGAGFCSFAPNVFWLDVFWGGIHGLGFAFANTLIQVVVGQYFEKYKVTASGIALSGACVGSLGFPILVEWILDTYGLSGGFLILAGIVMNVLPPALLLSSPQWVNYPEAYARAKLRQRKTSSIVETPVEEPDDILAHELGDWIFERDQRIDAKEVVRSMSLSDCPIETMSICSSYKSNGPKNRKSVFVYDHWEIVDDKKKMDNSVTCTLYQVHDSPVTERKGEFENEETTESSTKSAIDVYTISDKVQNIKKNHMEVQKSTNNKYNKNPNQQSFSESFKCIVKLYTKNPVYVLLNVCMSTYIIIFIPILTVLVDYGKDKGMSDSDGKYLINALAVGDLVGRLGFGWVTERNLMTISNFMCVVLALQGVFIAVFPFSSSLMVLSTLLILYGMTAGSILVLFPVLVFKYVDAHEQSVALSCVGFLSGLVSFGIAPMIGHFRDEVGSYDGMFYLTGFLSLISGLMWLMEPVVARRYYKNDSDISSKKVETKENGIMNNSKDIVKK</sequence>